<feature type="region of interest" description="Disordered" evidence="1">
    <location>
        <begin position="1"/>
        <end position="155"/>
    </location>
</feature>
<reference evidence="2" key="1">
    <citation type="journal article" date="2006" name="Proc. Natl. Acad. Sci. U.S.A.">
        <title>Amplification of the entire kanamycin biosynthetic gene cluster during empirical strain improvement of Streptomyces kanamyceticus.</title>
        <authorList>
            <person name="Yanai K."/>
            <person name="Murakami T."/>
            <person name="Bibb M."/>
        </authorList>
    </citation>
    <scope>NUCLEOTIDE SEQUENCE</scope>
    <source>
        <strain evidence="2">NBRC 13414</strain>
    </source>
</reference>
<protein>
    <submittedName>
        <fullName evidence="2">Uncharacterized protein</fullName>
    </submittedName>
</protein>
<feature type="compositionally biased region" description="Basic and acidic residues" evidence="1">
    <location>
        <begin position="1"/>
        <end position="10"/>
    </location>
</feature>
<sequence>MPLDRGDRPPRACCPRLPCPAPLHSDGPTANPRRSATPFPTHPPGHAPRHRCLPLHRSAATGPPPWLLPAAGPLPQSRRSAALSPTHSPRHAPPVRSVGWAGGEDPPRSGGLFRGPGAGGRGPGAGGRRAEGSGARAEGGGWEGVGGWCPVRVET</sequence>
<evidence type="ECO:0000313" key="2">
    <source>
        <dbReference type="EMBL" id="BAE95435.1"/>
    </source>
</evidence>
<name>Q1EQT5_STRKN</name>
<dbReference type="AlphaFoldDB" id="Q1EQT5"/>
<feature type="compositionally biased region" description="Polar residues" evidence="1">
    <location>
        <begin position="77"/>
        <end position="87"/>
    </location>
</feature>
<feature type="compositionally biased region" description="Gly residues" evidence="1">
    <location>
        <begin position="112"/>
        <end position="127"/>
    </location>
</feature>
<organism evidence="2">
    <name type="scientific">Streptomyces kanamyceticus</name>
    <dbReference type="NCBI Taxonomy" id="1967"/>
    <lineage>
        <taxon>Bacteria</taxon>
        <taxon>Bacillati</taxon>
        <taxon>Actinomycetota</taxon>
        <taxon>Actinomycetes</taxon>
        <taxon>Kitasatosporales</taxon>
        <taxon>Streptomycetaceae</taxon>
        <taxon>Streptomyces</taxon>
    </lineage>
</organism>
<dbReference type="EMBL" id="AB254080">
    <property type="protein sequence ID" value="BAE95435.1"/>
    <property type="molecule type" value="Genomic_DNA"/>
</dbReference>
<proteinExistence type="predicted"/>
<feature type="compositionally biased region" description="Gly residues" evidence="1">
    <location>
        <begin position="137"/>
        <end position="147"/>
    </location>
</feature>
<accession>Q1EQT5</accession>
<evidence type="ECO:0000256" key="1">
    <source>
        <dbReference type="SAM" id="MobiDB-lite"/>
    </source>
</evidence>